<dbReference type="EMBL" id="CP012328">
    <property type="protein sequence ID" value="AKU79304.1"/>
    <property type="molecule type" value="Genomic_DNA"/>
</dbReference>
<accession>A0A0K1P563</accession>
<feature type="transmembrane region" description="Helical" evidence="6">
    <location>
        <begin position="109"/>
        <end position="127"/>
    </location>
</feature>
<dbReference type="Pfam" id="PF03606">
    <property type="entry name" value="DcuC"/>
    <property type="match status" value="1"/>
</dbReference>
<dbReference type="STRING" id="216946.STURO_v1c00580"/>
<dbReference type="PATRIC" id="fig|216946.3.peg.58"/>
<evidence type="ECO:0000313" key="8">
    <source>
        <dbReference type="Proteomes" id="UP000067243"/>
    </source>
</evidence>
<keyword evidence="8" id="KW-1185">Reference proteome</keyword>
<dbReference type="PANTHER" id="PTHR43652">
    <property type="entry name" value="BASIC AMINO ACID ANTIPORTER YFCC-RELATED"/>
    <property type="match status" value="1"/>
</dbReference>
<dbReference type="InterPro" id="IPR018385">
    <property type="entry name" value="C4_dicarb_anaerob_car-like"/>
</dbReference>
<sequence>MSEIKTKKKFKFKLPTAFTILLAIILLIILISWIPGTTGDYTDAEGVVHEGGPAGIFDLFLAPMKGLQSKVDIAIFVLTLGGFLGIVIESQALDAGIGRLVKKMKGHEIWIIPIIMFLFSIGGTVYGMCEETIALYPVIIPVLLAAGFDVMTAVLTILFGAGIGVISSTLNPFVIQIAVDNAHVDGLGTSTGIVWRLLSWIVLTSGGIGFVMFYAIKVKKDPSKSPIYKDKDMHEKMFAISQDLPEYTKKRKAIMALFSITFIIMIISLIAWGQFGVSAFDSMTIWVKDKAPYISRFFSSIGNWYFLEISALFFFASIIIACLDWKGEENYVNSFIRGSADILSVCLVVAFAAGIGFIMEETGMQQVLVKSLSNPLSNLGKTGFIFIAFIFFLLISIVMPSTSGFATAVFPILGPVANGITPGLASGTITGFSMANGIVNLISPTSAILMAALSLSKISYDKFLKASWPLICGLLVGCALLLIIGSLLPLSNTSPWF</sequence>
<evidence type="ECO:0000313" key="7">
    <source>
        <dbReference type="EMBL" id="AKU79304.1"/>
    </source>
</evidence>
<evidence type="ECO:0000256" key="2">
    <source>
        <dbReference type="ARBA" id="ARBA00022475"/>
    </source>
</evidence>
<dbReference type="InterPro" id="IPR051679">
    <property type="entry name" value="DASS-Related_Transporters"/>
</dbReference>
<name>A0A0K1P563_9MOLU</name>
<dbReference type="PANTHER" id="PTHR43652:SF6">
    <property type="entry name" value="ARGININE REPRESSOR"/>
    <property type="match status" value="1"/>
</dbReference>
<dbReference type="RefSeq" id="WP_075047918.1">
    <property type="nucleotide sequence ID" value="NZ_CP012328.1"/>
</dbReference>
<dbReference type="KEGG" id="stur:STURON_0058"/>
<feature type="transmembrane region" description="Helical" evidence="6">
    <location>
        <begin position="379"/>
        <end position="398"/>
    </location>
</feature>
<gene>
    <name evidence="7" type="primary">arcD</name>
    <name evidence="7" type="ORF">STURON_0058</name>
</gene>
<evidence type="ECO:0000256" key="3">
    <source>
        <dbReference type="ARBA" id="ARBA00022692"/>
    </source>
</evidence>
<feature type="transmembrane region" description="Helical" evidence="6">
    <location>
        <begin position="304"/>
        <end position="323"/>
    </location>
</feature>
<keyword evidence="3 6" id="KW-0812">Transmembrane</keyword>
<dbReference type="AlphaFoldDB" id="A0A0K1P563"/>
<feature type="transmembrane region" description="Helical" evidence="6">
    <location>
        <begin position="335"/>
        <end position="359"/>
    </location>
</feature>
<evidence type="ECO:0000256" key="1">
    <source>
        <dbReference type="ARBA" id="ARBA00004651"/>
    </source>
</evidence>
<feature type="transmembrane region" description="Helical" evidence="6">
    <location>
        <begin position="157"/>
        <end position="177"/>
    </location>
</feature>
<keyword evidence="5 6" id="KW-0472">Membrane</keyword>
<dbReference type="GO" id="GO:0005886">
    <property type="term" value="C:plasma membrane"/>
    <property type="evidence" value="ECO:0007669"/>
    <property type="project" value="UniProtKB-SubCell"/>
</dbReference>
<evidence type="ECO:0000256" key="6">
    <source>
        <dbReference type="SAM" id="Phobius"/>
    </source>
</evidence>
<comment type="subcellular location">
    <subcellularLocation>
        <location evidence="1">Cell membrane</location>
        <topology evidence="1">Multi-pass membrane protein</topology>
    </subcellularLocation>
</comment>
<dbReference type="OrthoDB" id="255482at2"/>
<proteinExistence type="predicted"/>
<organism evidence="7 8">
    <name type="scientific">Spiroplasma turonicum</name>
    <dbReference type="NCBI Taxonomy" id="216946"/>
    <lineage>
        <taxon>Bacteria</taxon>
        <taxon>Bacillati</taxon>
        <taxon>Mycoplasmatota</taxon>
        <taxon>Mollicutes</taxon>
        <taxon>Entomoplasmatales</taxon>
        <taxon>Spiroplasmataceae</taxon>
        <taxon>Spiroplasma</taxon>
    </lineage>
</organism>
<keyword evidence="4 6" id="KW-1133">Transmembrane helix</keyword>
<dbReference type="Proteomes" id="UP000067243">
    <property type="component" value="Chromosome"/>
</dbReference>
<evidence type="ECO:0000256" key="5">
    <source>
        <dbReference type="ARBA" id="ARBA00023136"/>
    </source>
</evidence>
<keyword evidence="2" id="KW-1003">Cell membrane</keyword>
<feature type="transmembrane region" description="Helical" evidence="6">
    <location>
        <begin position="12"/>
        <end position="34"/>
    </location>
</feature>
<protein>
    <submittedName>
        <fullName evidence="7">Arginine/ornithine antiporter</fullName>
    </submittedName>
</protein>
<feature type="transmembrane region" description="Helical" evidence="6">
    <location>
        <begin position="71"/>
        <end position="88"/>
    </location>
</feature>
<evidence type="ECO:0000256" key="4">
    <source>
        <dbReference type="ARBA" id="ARBA00022989"/>
    </source>
</evidence>
<feature type="transmembrane region" description="Helical" evidence="6">
    <location>
        <begin position="437"/>
        <end position="456"/>
    </location>
</feature>
<reference evidence="7 8" key="1">
    <citation type="journal article" date="2015" name="Genome Announc.">
        <title>Complete Genome Sequence of Spiroplasma turonicum Strain Tab4cT, a Parasite of a Horse Fly, Haematopota sp. (Diptera: Tabanidae).</title>
        <authorList>
            <person name="Davis R.E."/>
            <person name="Shao J."/>
            <person name="Zhao Y."/>
            <person name="Gasparich G.E."/>
            <person name="Gaynor B.J."/>
            <person name="Donofrio N."/>
        </authorList>
    </citation>
    <scope>NUCLEOTIDE SEQUENCE [LARGE SCALE GENOMIC DNA]</scope>
    <source>
        <strain evidence="7 8">Tab4c</strain>
    </source>
</reference>
<feature type="transmembrane region" description="Helical" evidence="6">
    <location>
        <begin position="197"/>
        <end position="216"/>
    </location>
</feature>
<feature type="transmembrane region" description="Helical" evidence="6">
    <location>
        <begin position="405"/>
        <end position="425"/>
    </location>
</feature>
<feature type="transmembrane region" description="Helical" evidence="6">
    <location>
        <begin position="133"/>
        <end position="150"/>
    </location>
</feature>
<feature type="transmembrane region" description="Helical" evidence="6">
    <location>
        <begin position="254"/>
        <end position="275"/>
    </location>
</feature>
<feature type="transmembrane region" description="Helical" evidence="6">
    <location>
        <begin position="468"/>
        <end position="488"/>
    </location>
</feature>